<dbReference type="Gene3D" id="3.20.20.80">
    <property type="entry name" value="Glycosidases"/>
    <property type="match status" value="1"/>
</dbReference>
<accession>A0A212K481</accession>
<dbReference type="GO" id="GO:0004348">
    <property type="term" value="F:glucosylceramidase activity"/>
    <property type="evidence" value="ECO:0007669"/>
    <property type="project" value="InterPro"/>
</dbReference>
<dbReference type="PANTHER" id="PTHR11069">
    <property type="entry name" value="GLUCOSYLCERAMIDASE"/>
    <property type="match status" value="1"/>
</dbReference>
<dbReference type="InterPro" id="IPR008979">
    <property type="entry name" value="Galactose-bd-like_sf"/>
</dbReference>
<comment type="similarity">
    <text evidence="1 4">Belongs to the glycosyl hydrolase 30 family.</text>
</comment>
<keyword evidence="3 4" id="KW-0378">Hydrolase</keyword>
<evidence type="ECO:0000259" key="6">
    <source>
        <dbReference type="Pfam" id="PF02055"/>
    </source>
</evidence>
<evidence type="ECO:0000256" key="5">
    <source>
        <dbReference type="SAM" id="SignalP"/>
    </source>
</evidence>
<feature type="domain" description="Glycosyl hydrolase family 30 beta sandwich" evidence="7">
    <location>
        <begin position="432"/>
        <end position="491"/>
    </location>
</feature>
<evidence type="ECO:0000259" key="7">
    <source>
        <dbReference type="Pfam" id="PF17189"/>
    </source>
</evidence>
<dbReference type="Pfam" id="PF02055">
    <property type="entry name" value="Glyco_hydro_30"/>
    <property type="match status" value="1"/>
</dbReference>
<dbReference type="GO" id="GO:0006680">
    <property type="term" value="P:glucosylceramide catabolic process"/>
    <property type="evidence" value="ECO:0007669"/>
    <property type="project" value="TreeGrafter"/>
</dbReference>
<dbReference type="Gene3D" id="2.60.120.260">
    <property type="entry name" value="Galactose-binding domain-like"/>
    <property type="match status" value="1"/>
</dbReference>
<proteinExistence type="inferred from homology"/>
<evidence type="ECO:0000256" key="1">
    <source>
        <dbReference type="ARBA" id="ARBA00005382"/>
    </source>
</evidence>
<gene>
    <name evidence="8" type="ORF">KL86CLO1_12147</name>
</gene>
<dbReference type="SUPFAM" id="SSF51445">
    <property type="entry name" value="(Trans)glycosidases"/>
    <property type="match status" value="1"/>
</dbReference>
<dbReference type="GO" id="GO:0016020">
    <property type="term" value="C:membrane"/>
    <property type="evidence" value="ECO:0007669"/>
    <property type="project" value="GOC"/>
</dbReference>
<evidence type="ECO:0000256" key="2">
    <source>
        <dbReference type="ARBA" id="ARBA00022729"/>
    </source>
</evidence>
<dbReference type="EMBL" id="FLUN01000001">
    <property type="protein sequence ID" value="SBW06325.1"/>
    <property type="molecule type" value="Genomic_DNA"/>
</dbReference>
<keyword evidence="4" id="KW-0326">Glycosidase</keyword>
<reference evidence="8" key="1">
    <citation type="submission" date="2016-04" db="EMBL/GenBank/DDBJ databases">
        <authorList>
            <person name="Evans L.H."/>
            <person name="Alamgir A."/>
            <person name="Owens N."/>
            <person name="Weber N.D."/>
            <person name="Virtaneva K."/>
            <person name="Barbian K."/>
            <person name="Babar A."/>
            <person name="Rosenke K."/>
        </authorList>
    </citation>
    <scope>NUCLEOTIDE SEQUENCE</scope>
    <source>
        <strain evidence="8">86</strain>
    </source>
</reference>
<evidence type="ECO:0000256" key="3">
    <source>
        <dbReference type="ARBA" id="ARBA00022801"/>
    </source>
</evidence>
<feature type="chain" id="PRO_5039397900" description="Glucan endo-1,6-beta-glucosidase" evidence="5">
    <location>
        <begin position="27"/>
        <end position="813"/>
    </location>
</feature>
<dbReference type="Gene3D" id="2.60.40.1180">
    <property type="entry name" value="Golgi alpha-mannosidase II"/>
    <property type="match status" value="1"/>
</dbReference>
<keyword evidence="2 5" id="KW-0732">Signal</keyword>
<evidence type="ECO:0000256" key="4">
    <source>
        <dbReference type="RuleBase" id="RU361188"/>
    </source>
</evidence>
<dbReference type="InterPro" id="IPR001139">
    <property type="entry name" value="Glyco_hydro_30"/>
</dbReference>
<dbReference type="SUPFAM" id="SSF49785">
    <property type="entry name" value="Galactose-binding domain-like"/>
    <property type="match status" value="1"/>
</dbReference>
<dbReference type="InterPro" id="IPR013780">
    <property type="entry name" value="Glyco_hydro_b"/>
</dbReference>
<feature type="domain" description="Glycosyl hydrolase family 30 TIM-barrel" evidence="6">
    <location>
        <begin position="81"/>
        <end position="428"/>
    </location>
</feature>
<name>A0A212K481_9FIRM</name>
<evidence type="ECO:0008006" key="9">
    <source>
        <dbReference type="Google" id="ProtNLM"/>
    </source>
</evidence>
<dbReference type="Pfam" id="PF17189">
    <property type="entry name" value="Glyco_hydro_30C"/>
    <property type="match status" value="1"/>
</dbReference>
<dbReference type="PANTHER" id="PTHR11069:SF23">
    <property type="entry name" value="LYSOSOMAL ACID GLUCOSYLCERAMIDASE"/>
    <property type="match status" value="1"/>
</dbReference>
<dbReference type="AlphaFoldDB" id="A0A212K481"/>
<dbReference type="InterPro" id="IPR017853">
    <property type="entry name" value="GH"/>
</dbReference>
<feature type="signal peptide" evidence="5">
    <location>
        <begin position="1"/>
        <end position="26"/>
    </location>
</feature>
<sequence>MKVKRFLAYPLALSIMMAALPTAGLAAGPSVQVWVSQVNAADTGMAKGLEPQSSLTFSDDTGARISNLIVVDESNTYQQMDGFGASITEASADLYQNKLTNAQKTEVMNTLFDKETGIGLSMLRQTIGASDHCVAPYNFAPNAQADSLPDFDFSHELETIFPTVQDALSIEPGRVKVVASSWSPPGWMKNNGSELGMYNGVKGTLRTDKYQAYANYLLKFVQNYESRGVDIYAITPTNEPDHASYDWPALPMSHTEAQNLVANYLYPTLRSNGLDTKIICWDHSYTTTNYRDGAYPFEYYANANALARTDGSAWHWYEGDEEVMSVVHKEFPNKDIWFTEGSGGEWGFPKWRTAFLNQSSSVVNIARNWSKSIVYWNLALDENGGPDYYYDVNQHHDSTNRGLITINSTGGWSHNVDYYTLGHVSKFVDPSAYRIDSTSLDGNIETVAFKNPDGSKVLVMTNLLNRGQVMKIKWGNQVLDYTIPAESMVTMKWTGTQSGSAPTPVWFNNLESNTNYVAGTSASVSRGDSTANLGGSTGLKLTTTANGDPGEAAQCAVIRPQSGTTIDASGYQYLLFSVKDMVNPTGCTVKVTFVDQSGKESSAWSHEKTVYENWTRIWVPVAGADGFDRQHISEIRLGFYWRGDYYIDDLSFACGYADGIPSFGNGNLVINGSFEDDGCVAAAPEGWHFEGANPESTYLEKNSSSASGRFHVVHYSAQAHDAYTWQTIYGLENGTYTLRAMVQSGGGQTQNKLLATDFGGAGEKNVTIPVSTPWVRVEITGIQVTNGKCTVAFYTQGNAGDWSCIDNVELIKQ</sequence>
<evidence type="ECO:0000313" key="8">
    <source>
        <dbReference type="EMBL" id="SBW06325.1"/>
    </source>
</evidence>
<dbReference type="InterPro" id="IPR033453">
    <property type="entry name" value="Glyco_hydro_30_TIM-barrel"/>
</dbReference>
<organism evidence="8">
    <name type="scientific">uncultured Eubacteriales bacterium</name>
    <dbReference type="NCBI Taxonomy" id="172733"/>
    <lineage>
        <taxon>Bacteria</taxon>
        <taxon>Bacillati</taxon>
        <taxon>Bacillota</taxon>
        <taxon>Clostridia</taxon>
        <taxon>Eubacteriales</taxon>
        <taxon>environmental samples</taxon>
    </lineage>
</organism>
<protein>
    <recommendedName>
        <fullName evidence="9">Glucan endo-1,6-beta-glucosidase</fullName>
    </recommendedName>
</protein>
<dbReference type="InterPro" id="IPR033452">
    <property type="entry name" value="GH30_C"/>
</dbReference>